<dbReference type="InParanoid" id="G5A974"/>
<feature type="region of interest" description="Disordered" evidence="2">
    <location>
        <begin position="31"/>
        <end position="74"/>
    </location>
</feature>
<evidence type="ECO:0000313" key="5">
    <source>
        <dbReference type="EMBL" id="EGZ08450.1"/>
    </source>
</evidence>
<evidence type="ECO:0000313" key="6">
    <source>
        <dbReference type="Proteomes" id="UP000002640"/>
    </source>
</evidence>
<feature type="compositionally biased region" description="Polar residues" evidence="2">
    <location>
        <begin position="46"/>
        <end position="63"/>
    </location>
</feature>
<evidence type="ECO:0000256" key="2">
    <source>
        <dbReference type="SAM" id="MobiDB-lite"/>
    </source>
</evidence>
<keyword evidence="1 3" id="KW-0732">Signal</keyword>
<dbReference type="GeneID" id="20649915"/>
<organism evidence="5 6">
    <name type="scientific">Phytophthora sojae (strain P6497)</name>
    <name type="common">Soybean stem and root rot agent</name>
    <name type="synonym">Phytophthora megasperma f. sp. glycines</name>
    <dbReference type="NCBI Taxonomy" id="1094619"/>
    <lineage>
        <taxon>Eukaryota</taxon>
        <taxon>Sar</taxon>
        <taxon>Stramenopiles</taxon>
        <taxon>Oomycota</taxon>
        <taxon>Peronosporomycetes</taxon>
        <taxon>Peronosporales</taxon>
        <taxon>Peronosporaceae</taxon>
        <taxon>Phytophthora</taxon>
    </lineage>
</organism>
<dbReference type="InterPro" id="IPR035971">
    <property type="entry name" value="CBD_sf"/>
</dbReference>
<evidence type="ECO:0000256" key="3">
    <source>
        <dbReference type="SAM" id="SignalP"/>
    </source>
</evidence>
<dbReference type="SMART" id="SM00236">
    <property type="entry name" value="fCBD"/>
    <property type="match status" value="1"/>
</dbReference>
<dbReference type="KEGG" id="psoj:PHYSODRAFT_355996"/>
<evidence type="ECO:0000259" key="4">
    <source>
        <dbReference type="PROSITE" id="PS51164"/>
    </source>
</evidence>
<keyword evidence="6" id="KW-1185">Reference proteome</keyword>
<dbReference type="GO" id="GO:0005975">
    <property type="term" value="P:carbohydrate metabolic process"/>
    <property type="evidence" value="ECO:0007669"/>
    <property type="project" value="InterPro"/>
</dbReference>
<feature type="domain" description="CBM1" evidence="4">
    <location>
        <begin position="84"/>
        <end position="120"/>
    </location>
</feature>
<dbReference type="InterPro" id="IPR000254">
    <property type="entry name" value="CBD"/>
</dbReference>
<protein>
    <recommendedName>
        <fullName evidence="4">CBM1 domain-containing protein</fullName>
    </recommendedName>
</protein>
<dbReference type="SMR" id="G5A974"/>
<feature type="chain" id="PRO_5003473146" description="CBM1 domain-containing protein" evidence="3">
    <location>
        <begin position="24"/>
        <end position="134"/>
    </location>
</feature>
<proteinExistence type="predicted"/>
<name>G5A974_PHYSP</name>
<dbReference type="Proteomes" id="UP000002640">
    <property type="component" value="Unassembled WGS sequence"/>
</dbReference>
<dbReference type="PROSITE" id="PS51164">
    <property type="entry name" value="CBM1_2"/>
    <property type="match status" value="1"/>
</dbReference>
<reference evidence="5 6" key="1">
    <citation type="journal article" date="2006" name="Science">
        <title>Phytophthora genome sequences uncover evolutionary origins and mechanisms of pathogenesis.</title>
        <authorList>
            <person name="Tyler B.M."/>
            <person name="Tripathy S."/>
            <person name="Zhang X."/>
            <person name="Dehal P."/>
            <person name="Jiang R.H."/>
            <person name="Aerts A."/>
            <person name="Arredondo F.D."/>
            <person name="Baxter L."/>
            <person name="Bensasson D."/>
            <person name="Beynon J.L."/>
            <person name="Chapman J."/>
            <person name="Damasceno C.M."/>
            <person name="Dorrance A.E."/>
            <person name="Dou D."/>
            <person name="Dickerman A.W."/>
            <person name="Dubchak I.L."/>
            <person name="Garbelotto M."/>
            <person name="Gijzen M."/>
            <person name="Gordon S.G."/>
            <person name="Govers F."/>
            <person name="Grunwald N.J."/>
            <person name="Huang W."/>
            <person name="Ivors K.L."/>
            <person name="Jones R.W."/>
            <person name="Kamoun S."/>
            <person name="Krampis K."/>
            <person name="Lamour K.H."/>
            <person name="Lee M.K."/>
            <person name="McDonald W.H."/>
            <person name="Medina M."/>
            <person name="Meijer H.J."/>
            <person name="Nordberg E.K."/>
            <person name="Maclean D.J."/>
            <person name="Ospina-Giraldo M.D."/>
            <person name="Morris P.F."/>
            <person name="Phuntumart V."/>
            <person name="Putnam N.H."/>
            <person name="Rash S."/>
            <person name="Rose J.K."/>
            <person name="Sakihama Y."/>
            <person name="Salamov A.A."/>
            <person name="Savidor A."/>
            <person name="Scheuring C.F."/>
            <person name="Smith B.M."/>
            <person name="Sobral B.W."/>
            <person name="Terry A."/>
            <person name="Torto-Alalibo T.A."/>
            <person name="Win J."/>
            <person name="Xu Z."/>
            <person name="Zhang H."/>
            <person name="Grigoriev I.V."/>
            <person name="Rokhsar D.S."/>
            <person name="Boore J.L."/>
        </authorList>
    </citation>
    <scope>NUCLEOTIDE SEQUENCE [LARGE SCALE GENOMIC DNA]</scope>
    <source>
        <strain evidence="5 6">P6497</strain>
    </source>
</reference>
<dbReference type="AlphaFoldDB" id="G5A974"/>
<gene>
    <name evidence="5" type="ORF">PHYSODRAFT_355996</name>
</gene>
<dbReference type="GO" id="GO:0030248">
    <property type="term" value="F:cellulose binding"/>
    <property type="evidence" value="ECO:0007669"/>
    <property type="project" value="InterPro"/>
</dbReference>
<dbReference type="OMA" id="DFISVCF"/>
<feature type="signal peptide" evidence="3">
    <location>
        <begin position="1"/>
        <end position="23"/>
    </location>
</feature>
<dbReference type="SUPFAM" id="SSF57180">
    <property type="entry name" value="Cellulose-binding domain"/>
    <property type="match status" value="1"/>
</dbReference>
<evidence type="ECO:0000256" key="1">
    <source>
        <dbReference type="ARBA" id="ARBA00022729"/>
    </source>
</evidence>
<accession>G5A974</accession>
<dbReference type="EMBL" id="JH159161">
    <property type="protein sequence ID" value="EGZ08450.1"/>
    <property type="molecule type" value="Genomic_DNA"/>
</dbReference>
<dbReference type="RefSeq" id="XP_009536622.1">
    <property type="nucleotide sequence ID" value="XM_009538327.1"/>
</dbReference>
<dbReference type="GO" id="GO:0005576">
    <property type="term" value="C:extracellular region"/>
    <property type="evidence" value="ECO:0007669"/>
    <property type="project" value="InterPro"/>
</dbReference>
<dbReference type="Pfam" id="PF00734">
    <property type="entry name" value="CBM_1"/>
    <property type="match status" value="1"/>
</dbReference>
<sequence length="134" mass="14446">MSAHRFVAMLATVFALLLCITQASNLRNSIHQNQEVPSGSSSSESVAQDSTPAVPSDAQSTTSESKDSSIVETQSSLVEDASADGVKAWAQCGGLYYLGETRCQPHTFCKKLSDFISVCFPESRPTEKVIRLEL</sequence>